<dbReference type="Proteomes" id="UP000286482">
    <property type="component" value="Unassembled WGS sequence"/>
</dbReference>
<accession>A0A420EFQ1</accession>
<name>A0A420EFQ1_9ALTE</name>
<dbReference type="Pfam" id="PF11143">
    <property type="entry name" value="DUF2919"/>
    <property type="match status" value="1"/>
</dbReference>
<feature type="transmembrane region" description="Helical" evidence="1">
    <location>
        <begin position="112"/>
        <end position="131"/>
    </location>
</feature>
<feature type="transmembrane region" description="Helical" evidence="1">
    <location>
        <begin position="58"/>
        <end position="75"/>
    </location>
</feature>
<keyword evidence="1" id="KW-0812">Transmembrane</keyword>
<keyword evidence="1" id="KW-1133">Transmembrane helix</keyword>
<proteinExistence type="predicted"/>
<evidence type="ECO:0000313" key="3">
    <source>
        <dbReference type="Proteomes" id="UP000286482"/>
    </source>
</evidence>
<dbReference type="InterPro" id="IPR021318">
    <property type="entry name" value="DUF2919"/>
</dbReference>
<protein>
    <submittedName>
        <fullName evidence="2">DUF2919 family protein</fullName>
    </submittedName>
</protein>
<dbReference type="RefSeq" id="WP_120353546.1">
    <property type="nucleotide sequence ID" value="NZ_RAQO01000004.1"/>
</dbReference>
<dbReference type="AlphaFoldDB" id="A0A420EFQ1"/>
<organism evidence="2 3">
    <name type="scientific">Alginatibacterium sediminis</name>
    <dbReference type="NCBI Taxonomy" id="2164068"/>
    <lineage>
        <taxon>Bacteria</taxon>
        <taxon>Pseudomonadati</taxon>
        <taxon>Pseudomonadota</taxon>
        <taxon>Gammaproteobacteria</taxon>
        <taxon>Alteromonadales</taxon>
        <taxon>Alteromonadaceae</taxon>
        <taxon>Alginatibacterium</taxon>
    </lineage>
</organism>
<feature type="transmembrane region" description="Helical" evidence="1">
    <location>
        <begin position="21"/>
        <end position="38"/>
    </location>
</feature>
<evidence type="ECO:0000256" key="1">
    <source>
        <dbReference type="SAM" id="Phobius"/>
    </source>
</evidence>
<reference evidence="2 3" key="1">
    <citation type="submission" date="2018-09" db="EMBL/GenBank/DDBJ databases">
        <authorList>
            <person name="Wang Z."/>
        </authorList>
    </citation>
    <scope>NUCLEOTIDE SEQUENCE [LARGE SCALE GENOMIC DNA]</scope>
    <source>
        <strain evidence="2 3">ALS 81</strain>
    </source>
</reference>
<gene>
    <name evidence="2" type="ORF">DBZ36_03485</name>
</gene>
<keyword evidence="3" id="KW-1185">Reference proteome</keyword>
<sequence>MKSQPNQAIALPLEPSSPITIWLSCVFLAKAWIVFAIAAASREHAEVLMQLVYPQRELFYVSLALGVLPLWRLLLPKHFHLKLKLQFQLIGLLLISDITLMCLAFNDNTWTFSWGNALLLWLALMLLVLLFNSRKELKT</sequence>
<dbReference type="PROSITE" id="PS51257">
    <property type="entry name" value="PROKAR_LIPOPROTEIN"/>
    <property type="match status" value="1"/>
</dbReference>
<evidence type="ECO:0000313" key="2">
    <source>
        <dbReference type="EMBL" id="RKF19541.1"/>
    </source>
</evidence>
<keyword evidence="1" id="KW-0472">Membrane</keyword>
<dbReference type="EMBL" id="RAQO01000004">
    <property type="protein sequence ID" value="RKF19541.1"/>
    <property type="molecule type" value="Genomic_DNA"/>
</dbReference>
<comment type="caution">
    <text evidence="2">The sequence shown here is derived from an EMBL/GenBank/DDBJ whole genome shotgun (WGS) entry which is preliminary data.</text>
</comment>